<dbReference type="EMBL" id="CAEZWW010000202">
    <property type="protein sequence ID" value="CAB4683412.1"/>
    <property type="molecule type" value="Genomic_DNA"/>
</dbReference>
<dbReference type="SUPFAM" id="SSF51182">
    <property type="entry name" value="RmlC-like cupins"/>
    <property type="match status" value="1"/>
</dbReference>
<organism evidence="6">
    <name type="scientific">freshwater metagenome</name>
    <dbReference type="NCBI Taxonomy" id="449393"/>
    <lineage>
        <taxon>unclassified sequences</taxon>
        <taxon>metagenomes</taxon>
        <taxon>ecological metagenomes</taxon>
    </lineage>
</organism>
<evidence type="ECO:0000313" key="3">
    <source>
        <dbReference type="EMBL" id="CAB4683412.1"/>
    </source>
</evidence>
<evidence type="ECO:0000313" key="5">
    <source>
        <dbReference type="EMBL" id="CAB4876410.1"/>
    </source>
</evidence>
<evidence type="ECO:0000256" key="1">
    <source>
        <dbReference type="ARBA" id="ARBA00022723"/>
    </source>
</evidence>
<feature type="domain" description="Cupin type-2" evidence="2">
    <location>
        <begin position="42"/>
        <end position="117"/>
    </location>
</feature>
<dbReference type="PANTHER" id="PTHR35848:SF6">
    <property type="entry name" value="CUPIN TYPE-2 DOMAIN-CONTAINING PROTEIN"/>
    <property type="match status" value="1"/>
</dbReference>
<dbReference type="InterPro" id="IPR011051">
    <property type="entry name" value="RmlC_Cupin_sf"/>
</dbReference>
<evidence type="ECO:0000259" key="2">
    <source>
        <dbReference type="Pfam" id="PF07883"/>
    </source>
</evidence>
<dbReference type="Pfam" id="PF07883">
    <property type="entry name" value="Cupin_2"/>
    <property type="match status" value="1"/>
</dbReference>
<dbReference type="EMBL" id="CAFBLV010000183">
    <property type="protein sequence ID" value="CAB4876410.1"/>
    <property type="molecule type" value="Genomic_DNA"/>
</dbReference>
<dbReference type="GO" id="GO:0046872">
    <property type="term" value="F:metal ion binding"/>
    <property type="evidence" value="ECO:0007669"/>
    <property type="project" value="UniProtKB-KW"/>
</dbReference>
<keyword evidence="1" id="KW-0479">Metal-binding</keyword>
<proteinExistence type="predicted"/>
<dbReference type="PANTHER" id="PTHR35848">
    <property type="entry name" value="OXALATE-BINDING PROTEIN"/>
    <property type="match status" value="1"/>
</dbReference>
<protein>
    <submittedName>
        <fullName evidence="6">Unannotated protein</fullName>
    </submittedName>
</protein>
<reference evidence="6" key="1">
    <citation type="submission" date="2020-05" db="EMBL/GenBank/DDBJ databases">
        <authorList>
            <person name="Chiriac C."/>
            <person name="Salcher M."/>
            <person name="Ghai R."/>
            <person name="Kavagutti S V."/>
        </authorList>
    </citation>
    <scope>NUCLEOTIDE SEQUENCE</scope>
</reference>
<dbReference type="InterPro" id="IPR014710">
    <property type="entry name" value="RmlC-like_jellyroll"/>
</dbReference>
<name>A0A6J7P9A9_9ZZZZ</name>
<dbReference type="EMBL" id="CAEZXZ010000084">
    <property type="protein sequence ID" value="CAB4704504.1"/>
    <property type="molecule type" value="Genomic_DNA"/>
</dbReference>
<dbReference type="InterPro" id="IPR051610">
    <property type="entry name" value="GPI/OXD"/>
</dbReference>
<evidence type="ECO:0000313" key="6">
    <source>
        <dbReference type="EMBL" id="CAB4999422.1"/>
    </source>
</evidence>
<dbReference type="EMBL" id="CAFBPJ010000090">
    <property type="protein sequence ID" value="CAB5019943.1"/>
    <property type="molecule type" value="Genomic_DNA"/>
</dbReference>
<dbReference type="AlphaFoldDB" id="A0A6J7P9A9"/>
<evidence type="ECO:0000313" key="4">
    <source>
        <dbReference type="EMBL" id="CAB4704504.1"/>
    </source>
</evidence>
<evidence type="ECO:0000313" key="7">
    <source>
        <dbReference type="EMBL" id="CAB5019943.1"/>
    </source>
</evidence>
<accession>A0A6J7P9A9</accession>
<dbReference type="InterPro" id="IPR013096">
    <property type="entry name" value="Cupin_2"/>
</dbReference>
<gene>
    <name evidence="3" type="ORF">UFOPK2310_01377</name>
    <name evidence="4" type="ORF">UFOPK2625_00672</name>
    <name evidence="5" type="ORF">UFOPK3425_00918</name>
    <name evidence="6" type="ORF">UFOPK4043_00393</name>
    <name evidence="7" type="ORF">UFOPK4092_00870</name>
</gene>
<dbReference type="EMBL" id="CAFBPA010000040">
    <property type="protein sequence ID" value="CAB4999422.1"/>
    <property type="molecule type" value="Genomic_DNA"/>
</dbReference>
<dbReference type="Gene3D" id="2.60.120.10">
    <property type="entry name" value="Jelly Rolls"/>
    <property type="match status" value="1"/>
</dbReference>
<sequence length="125" mass="13619">MTAIERAGDKTFVYEQLHGGVGDITVQRYFEGLHPWQMDVEIWELPVGGTEGSHRHDDSEPDYGAMAELYLVIEGSGLMTLDGNSVELRTGDAALAAPGVDHDLVNTGSIPLRVLVITDPEKLSR</sequence>